<name>A0A444YSM3_ARAHY</name>
<dbReference type="EMBL" id="SDMP01000016">
    <property type="protein sequence ID" value="RYR04923.1"/>
    <property type="molecule type" value="Genomic_DNA"/>
</dbReference>
<evidence type="ECO:0000313" key="2">
    <source>
        <dbReference type="Proteomes" id="UP000289738"/>
    </source>
</evidence>
<evidence type="ECO:0000313" key="1">
    <source>
        <dbReference type="EMBL" id="RYR04923.1"/>
    </source>
</evidence>
<organism evidence="1 2">
    <name type="scientific">Arachis hypogaea</name>
    <name type="common">Peanut</name>
    <dbReference type="NCBI Taxonomy" id="3818"/>
    <lineage>
        <taxon>Eukaryota</taxon>
        <taxon>Viridiplantae</taxon>
        <taxon>Streptophyta</taxon>
        <taxon>Embryophyta</taxon>
        <taxon>Tracheophyta</taxon>
        <taxon>Spermatophyta</taxon>
        <taxon>Magnoliopsida</taxon>
        <taxon>eudicotyledons</taxon>
        <taxon>Gunneridae</taxon>
        <taxon>Pentapetalae</taxon>
        <taxon>rosids</taxon>
        <taxon>fabids</taxon>
        <taxon>Fabales</taxon>
        <taxon>Fabaceae</taxon>
        <taxon>Papilionoideae</taxon>
        <taxon>50 kb inversion clade</taxon>
        <taxon>dalbergioids sensu lato</taxon>
        <taxon>Dalbergieae</taxon>
        <taxon>Pterocarpus clade</taxon>
        <taxon>Arachis</taxon>
    </lineage>
</organism>
<protein>
    <submittedName>
        <fullName evidence="1">Uncharacterized protein</fullName>
    </submittedName>
</protein>
<dbReference type="Proteomes" id="UP000289738">
    <property type="component" value="Chromosome B06"/>
</dbReference>
<dbReference type="AlphaFoldDB" id="A0A444YSM3"/>
<accession>A0A444YSM3</accession>
<sequence>MDAVESESSHGSQPADAPLLPPIVRFALNNNACTQMMTNVIKLIFFVQLNFIWDKEHDLIIREIYDHRMGRRLQQMLEDVHERHGHLTSWFHSEIKKALSVHWETDEGFKHRLLINGANRASARSSKYTGGSATFMKTKARMSKLLDRDATLAETFKYTHTLKENKARFAYQWSVDHYESYTQRLEATTQQYQQSGEDTSGSVASVVDPAVVWRETDLVPYKNRIYGLGSFLASSLRTSTSTSATS</sequence>
<comment type="caution">
    <text evidence="1">The sequence shown here is derived from an EMBL/GenBank/DDBJ whole genome shotgun (WGS) entry which is preliminary data.</text>
</comment>
<proteinExistence type="predicted"/>
<dbReference type="Pfam" id="PF03004">
    <property type="entry name" value="Transposase_24"/>
    <property type="match status" value="1"/>
</dbReference>
<gene>
    <name evidence="1" type="ORF">Ahy_B06g084734</name>
</gene>
<reference evidence="1 2" key="1">
    <citation type="submission" date="2019-01" db="EMBL/GenBank/DDBJ databases">
        <title>Sequencing of cultivated peanut Arachis hypogaea provides insights into genome evolution and oil improvement.</title>
        <authorList>
            <person name="Chen X."/>
        </authorList>
    </citation>
    <scope>NUCLEOTIDE SEQUENCE [LARGE SCALE GENOMIC DNA]</scope>
    <source>
        <strain evidence="2">cv. Fuhuasheng</strain>
        <tissue evidence="1">Leaves</tissue>
    </source>
</reference>
<keyword evidence="2" id="KW-1185">Reference proteome</keyword>
<dbReference type="InterPro" id="IPR004252">
    <property type="entry name" value="Probable_transposase_24"/>
</dbReference>